<sequence length="199" mass="20677">MTETPLPGLPSAWLLGSPGRVRRVVLASAPVAPPGTGAAQHRAGRDAVGAALRRAGSPVTSVGRAYSGAPVCPAGFPASVTHSTALAVAAVAPGARGVGVDLEPRCPDLKLHRFLLDERERAELWPKGDPPGLRRLFAAKEAAFKALSECTDAHGGLFWRVRLGLREGRLWARAGDRYALVGELTAPAFALAVAVTADP</sequence>
<keyword evidence="1 3" id="KW-0808">Transferase</keyword>
<dbReference type="Proteomes" id="UP000298159">
    <property type="component" value="Unassembled WGS sequence"/>
</dbReference>
<dbReference type="Pfam" id="PF01648">
    <property type="entry name" value="ACPS"/>
    <property type="match status" value="1"/>
</dbReference>
<dbReference type="InterPro" id="IPR037143">
    <property type="entry name" value="4-PPantetheinyl_Trfase_dom_sf"/>
</dbReference>
<evidence type="ECO:0000259" key="2">
    <source>
        <dbReference type="Pfam" id="PF01648"/>
    </source>
</evidence>
<dbReference type="GeneID" id="95449611"/>
<reference evidence="3 4" key="1">
    <citation type="submission" date="2019-04" db="EMBL/GenBank/DDBJ databases">
        <title>Streptomyces sp. nov. Bv016 isolated from bark of Buahinia variegata.</title>
        <authorList>
            <person name="Kanchanasin P."/>
            <person name="Tanasupawat S."/>
            <person name="Yuki M."/>
            <person name="Kudo T."/>
        </authorList>
    </citation>
    <scope>NUCLEOTIDE SEQUENCE [LARGE SCALE GENOMIC DNA]</scope>
    <source>
        <strain evidence="3 4">Bv016</strain>
    </source>
</reference>
<dbReference type="InterPro" id="IPR008278">
    <property type="entry name" value="4-PPantetheinyl_Trfase_dom"/>
</dbReference>
<organism evidence="3 4">
    <name type="scientific">Streptomyces bauhiniae</name>
    <dbReference type="NCBI Taxonomy" id="2340725"/>
    <lineage>
        <taxon>Bacteria</taxon>
        <taxon>Bacillati</taxon>
        <taxon>Actinomycetota</taxon>
        <taxon>Actinomycetes</taxon>
        <taxon>Kitasatosporales</taxon>
        <taxon>Streptomycetaceae</taxon>
        <taxon>Streptomyces</taxon>
    </lineage>
</organism>
<evidence type="ECO:0000256" key="1">
    <source>
        <dbReference type="ARBA" id="ARBA00022679"/>
    </source>
</evidence>
<name>A0A4Z1D2D3_9ACTN</name>
<dbReference type="SUPFAM" id="SSF56214">
    <property type="entry name" value="4'-phosphopantetheinyl transferase"/>
    <property type="match status" value="1"/>
</dbReference>
<evidence type="ECO:0000313" key="3">
    <source>
        <dbReference type="EMBL" id="TGN75663.1"/>
    </source>
</evidence>
<keyword evidence="4" id="KW-1185">Reference proteome</keyword>
<accession>A0A4Z1D2D3</accession>
<protein>
    <submittedName>
        <fullName evidence="3">4'-phosphopantetheinyl transferase superfamily protein</fullName>
    </submittedName>
</protein>
<dbReference type="AlphaFoldDB" id="A0A4Z1D2D3"/>
<dbReference type="EMBL" id="SRRT01000005">
    <property type="protein sequence ID" value="TGN75663.1"/>
    <property type="molecule type" value="Genomic_DNA"/>
</dbReference>
<gene>
    <name evidence="3" type="ORF">E5083_18600</name>
</gene>
<dbReference type="GO" id="GO:0000287">
    <property type="term" value="F:magnesium ion binding"/>
    <property type="evidence" value="ECO:0007669"/>
    <property type="project" value="InterPro"/>
</dbReference>
<proteinExistence type="predicted"/>
<comment type="caution">
    <text evidence="3">The sequence shown here is derived from an EMBL/GenBank/DDBJ whole genome shotgun (WGS) entry which is preliminary data.</text>
</comment>
<dbReference type="RefSeq" id="WP_135786815.1">
    <property type="nucleotide sequence ID" value="NZ_SRRT01000005.1"/>
</dbReference>
<dbReference type="GO" id="GO:0008897">
    <property type="term" value="F:holo-[acyl-carrier-protein] synthase activity"/>
    <property type="evidence" value="ECO:0007669"/>
    <property type="project" value="InterPro"/>
</dbReference>
<feature type="domain" description="4'-phosphopantetheinyl transferase" evidence="2">
    <location>
        <begin position="97"/>
        <end position="149"/>
    </location>
</feature>
<evidence type="ECO:0000313" key="4">
    <source>
        <dbReference type="Proteomes" id="UP000298159"/>
    </source>
</evidence>